<dbReference type="InterPro" id="IPR011006">
    <property type="entry name" value="CheY-like_superfamily"/>
</dbReference>
<evidence type="ECO:0000256" key="13">
    <source>
        <dbReference type="ARBA" id="ARBA00023136"/>
    </source>
</evidence>
<evidence type="ECO:0000256" key="14">
    <source>
        <dbReference type="PROSITE-ProRule" id="PRU00110"/>
    </source>
</evidence>
<dbReference type="GO" id="GO:0005886">
    <property type="term" value="C:plasma membrane"/>
    <property type="evidence" value="ECO:0007669"/>
    <property type="project" value="UniProtKB-SubCell"/>
</dbReference>
<dbReference type="SMART" id="SM00304">
    <property type="entry name" value="HAMP"/>
    <property type="match status" value="1"/>
</dbReference>
<proteinExistence type="predicted"/>
<keyword evidence="5 15" id="KW-0597">Phosphoprotein</keyword>
<feature type="modified residue" description="4-aspartylphosphate" evidence="15">
    <location>
        <position position="707"/>
    </location>
</feature>
<protein>
    <recommendedName>
        <fullName evidence="3">histidine kinase</fullName>
        <ecNumber evidence="3">2.7.13.3</ecNumber>
    </recommendedName>
</protein>
<dbReference type="EMBL" id="BJNV01000037">
    <property type="protein sequence ID" value="GEC96195.1"/>
    <property type="molecule type" value="Genomic_DNA"/>
</dbReference>
<dbReference type="InterPro" id="IPR036890">
    <property type="entry name" value="HATPase_C_sf"/>
</dbReference>
<evidence type="ECO:0000256" key="11">
    <source>
        <dbReference type="ARBA" id="ARBA00022989"/>
    </source>
</evidence>
<evidence type="ECO:0000256" key="8">
    <source>
        <dbReference type="ARBA" id="ARBA00022741"/>
    </source>
</evidence>
<dbReference type="InterPro" id="IPR036641">
    <property type="entry name" value="HPT_dom_sf"/>
</dbReference>
<evidence type="ECO:0000256" key="7">
    <source>
        <dbReference type="ARBA" id="ARBA00022692"/>
    </source>
</evidence>
<dbReference type="Pfam" id="PF00072">
    <property type="entry name" value="Response_reg"/>
    <property type="match status" value="1"/>
</dbReference>
<evidence type="ECO:0000259" key="20">
    <source>
        <dbReference type="PROSITE" id="PS50894"/>
    </source>
</evidence>
<dbReference type="PROSITE" id="PS50110">
    <property type="entry name" value="RESPONSE_REGULATORY"/>
    <property type="match status" value="1"/>
</dbReference>
<feature type="transmembrane region" description="Helical" evidence="16">
    <location>
        <begin position="21"/>
        <end position="45"/>
    </location>
</feature>
<dbReference type="Gene3D" id="1.20.120.160">
    <property type="entry name" value="HPT domain"/>
    <property type="match status" value="1"/>
</dbReference>
<dbReference type="InterPro" id="IPR008207">
    <property type="entry name" value="Sig_transdc_His_kin_Hpt_dom"/>
</dbReference>
<dbReference type="AlphaFoldDB" id="A0A4Y4CTA5"/>
<dbReference type="Pfam" id="PF02518">
    <property type="entry name" value="HATPase_c"/>
    <property type="match status" value="1"/>
</dbReference>
<dbReference type="EC" id="2.7.13.3" evidence="3"/>
<dbReference type="Gene3D" id="6.10.340.10">
    <property type="match status" value="1"/>
</dbReference>
<evidence type="ECO:0000259" key="17">
    <source>
        <dbReference type="PROSITE" id="PS50109"/>
    </source>
</evidence>
<keyword evidence="12" id="KW-0902">Two-component regulatory system</keyword>
<evidence type="ECO:0000256" key="16">
    <source>
        <dbReference type="SAM" id="Phobius"/>
    </source>
</evidence>
<dbReference type="Pfam" id="PF00672">
    <property type="entry name" value="HAMP"/>
    <property type="match status" value="1"/>
</dbReference>
<keyword evidence="8" id="KW-0547">Nucleotide-binding</keyword>
<dbReference type="OrthoDB" id="8552871at2"/>
<dbReference type="SUPFAM" id="SSF52172">
    <property type="entry name" value="CheY-like"/>
    <property type="match status" value="1"/>
</dbReference>
<keyword evidence="10" id="KW-0067">ATP-binding</keyword>
<dbReference type="GO" id="GO:0000155">
    <property type="term" value="F:phosphorelay sensor kinase activity"/>
    <property type="evidence" value="ECO:0007669"/>
    <property type="project" value="InterPro"/>
</dbReference>
<dbReference type="InterPro" id="IPR001789">
    <property type="entry name" value="Sig_transdc_resp-reg_receiver"/>
</dbReference>
<comment type="subcellular location">
    <subcellularLocation>
        <location evidence="2">Cell membrane</location>
        <topology evidence="2">Multi-pass membrane protein</topology>
    </subcellularLocation>
</comment>
<dbReference type="SUPFAM" id="SSF47384">
    <property type="entry name" value="Homodimeric domain of signal transducing histidine kinase"/>
    <property type="match status" value="1"/>
</dbReference>
<dbReference type="PROSITE" id="PS50894">
    <property type="entry name" value="HPT"/>
    <property type="match status" value="1"/>
</dbReference>
<dbReference type="SUPFAM" id="SSF47226">
    <property type="entry name" value="Histidine-containing phosphotransfer domain, HPT domain"/>
    <property type="match status" value="1"/>
</dbReference>
<dbReference type="InterPro" id="IPR036097">
    <property type="entry name" value="HisK_dim/P_sf"/>
</dbReference>
<evidence type="ECO:0000259" key="18">
    <source>
        <dbReference type="PROSITE" id="PS50110"/>
    </source>
</evidence>
<keyword evidence="7 16" id="KW-0812">Transmembrane</keyword>
<dbReference type="CDD" id="cd17546">
    <property type="entry name" value="REC_hyHK_CKI1_RcsC-like"/>
    <property type="match status" value="1"/>
</dbReference>
<dbReference type="RefSeq" id="WP_141352270.1">
    <property type="nucleotide sequence ID" value="NZ_BJNV01000037.1"/>
</dbReference>
<feature type="domain" description="Response regulatory" evidence="18">
    <location>
        <begin position="658"/>
        <end position="777"/>
    </location>
</feature>
<evidence type="ECO:0000256" key="3">
    <source>
        <dbReference type="ARBA" id="ARBA00012438"/>
    </source>
</evidence>
<evidence type="ECO:0000256" key="10">
    <source>
        <dbReference type="ARBA" id="ARBA00022840"/>
    </source>
</evidence>
<dbReference type="InterPro" id="IPR005467">
    <property type="entry name" value="His_kinase_dom"/>
</dbReference>
<dbReference type="SUPFAM" id="SSF55874">
    <property type="entry name" value="ATPase domain of HSP90 chaperone/DNA topoisomerase II/histidine kinase"/>
    <property type="match status" value="1"/>
</dbReference>
<feature type="modified residue" description="Phosphohistidine" evidence="14">
    <location>
        <position position="857"/>
    </location>
</feature>
<evidence type="ECO:0000313" key="21">
    <source>
        <dbReference type="EMBL" id="GEC96195.1"/>
    </source>
</evidence>
<dbReference type="Gene3D" id="3.30.565.10">
    <property type="entry name" value="Histidine kinase-like ATPase, C-terminal domain"/>
    <property type="match status" value="1"/>
</dbReference>
<dbReference type="InterPro" id="IPR004358">
    <property type="entry name" value="Sig_transdc_His_kin-like_C"/>
</dbReference>
<dbReference type="Pfam" id="PF17152">
    <property type="entry name" value="CHASE8"/>
    <property type="match status" value="1"/>
</dbReference>
<dbReference type="CDD" id="cd16922">
    <property type="entry name" value="HATPase_EvgS-ArcB-TorS-like"/>
    <property type="match status" value="1"/>
</dbReference>
<dbReference type="Pfam" id="PF00512">
    <property type="entry name" value="HisKA"/>
    <property type="match status" value="1"/>
</dbReference>
<dbReference type="Proteomes" id="UP000318422">
    <property type="component" value="Unassembled WGS sequence"/>
</dbReference>
<evidence type="ECO:0000256" key="9">
    <source>
        <dbReference type="ARBA" id="ARBA00022777"/>
    </source>
</evidence>
<gene>
    <name evidence="21" type="ORF">ZRA01_22680</name>
</gene>
<dbReference type="PRINTS" id="PR00344">
    <property type="entry name" value="BCTRLSENSOR"/>
</dbReference>
<evidence type="ECO:0000256" key="15">
    <source>
        <dbReference type="PROSITE-ProRule" id="PRU00169"/>
    </source>
</evidence>
<comment type="caution">
    <text evidence="21">The sequence shown here is derived from an EMBL/GenBank/DDBJ whole genome shotgun (WGS) entry which is preliminary data.</text>
</comment>
<keyword evidence="22" id="KW-1185">Reference proteome</keyword>
<keyword evidence="11 16" id="KW-1133">Transmembrane helix</keyword>
<dbReference type="SMART" id="SM00387">
    <property type="entry name" value="HATPase_c"/>
    <property type="match status" value="1"/>
</dbReference>
<dbReference type="CDD" id="cd06225">
    <property type="entry name" value="HAMP"/>
    <property type="match status" value="1"/>
</dbReference>
<keyword evidence="4" id="KW-1003">Cell membrane</keyword>
<dbReference type="CDD" id="cd00082">
    <property type="entry name" value="HisKA"/>
    <property type="match status" value="1"/>
</dbReference>
<evidence type="ECO:0000256" key="5">
    <source>
        <dbReference type="ARBA" id="ARBA00022553"/>
    </source>
</evidence>
<evidence type="ECO:0000256" key="2">
    <source>
        <dbReference type="ARBA" id="ARBA00004651"/>
    </source>
</evidence>
<keyword evidence="9" id="KW-0418">Kinase</keyword>
<evidence type="ECO:0000256" key="12">
    <source>
        <dbReference type="ARBA" id="ARBA00023012"/>
    </source>
</evidence>
<dbReference type="InterPro" id="IPR033417">
    <property type="entry name" value="CHASE8"/>
</dbReference>
<dbReference type="PANTHER" id="PTHR45339">
    <property type="entry name" value="HYBRID SIGNAL TRANSDUCTION HISTIDINE KINASE J"/>
    <property type="match status" value="1"/>
</dbReference>
<dbReference type="InterPro" id="IPR003660">
    <property type="entry name" value="HAMP_dom"/>
</dbReference>
<evidence type="ECO:0000256" key="6">
    <source>
        <dbReference type="ARBA" id="ARBA00022679"/>
    </source>
</evidence>
<feature type="transmembrane region" description="Helical" evidence="16">
    <location>
        <begin position="168"/>
        <end position="193"/>
    </location>
</feature>
<dbReference type="SMART" id="SM00388">
    <property type="entry name" value="HisKA"/>
    <property type="match status" value="1"/>
</dbReference>
<keyword evidence="13 16" id="KW-0472">Membrane</keyword>
<feature type="domain" description="HPt" evidence="20">
    <location>
        <begin position="818"/>
        <end position="915"/>
    </location>
</feature>
<dbReference type="PROSITE" id="PS50885">
    <property type="entry name" value="HAMP"/>
    <property type="match status" value="1"/>
</dbReference>
<evidence type="ECO:0000313" key="22">
    <source>
        <dbReference type="Proteomes" id="UP000318422"/>
    </source>
</evidence>
<keyword evidence="6" id="KW-0808">Transferase</keyword>
<dbReference type="InterPro" id="IPR003661">
    <property type="entry name" value="HisK_dim/P_dom"/>
</dbReference>
<dbReference type="PROSITE" id="PS50109">
    <property type="entry name" value="HIS_KIN"/>
    <property type="match status" value="1"/>
</dbReference>
<feature type="domain" description="Histidine kinase" evidence="17">
    <location>
        <begin position="288"/>
        <end position="507"/>
    </location>
</feature>
<dbReference type="GO" id="GO:0005524">
    <property type="term" value="F:ATP binding"/>
    <property type="evidence" value="ECO:0007669"/>
    <property type="project" value="UniProtKB-KW"/>
</dbReference>
<dbReference type="PANTHER" id="PTHR45339:SF1">
    <property type="entry name" value="HYBRID SIGNAL TRANSDUCTION HISTIDINE KINASE J"/>
    <property type="match status" value="1"/>
</dbReference>
<evidence type="ECO:0000259" key="19">
    <source>
        <dbReference type="PROSITE" id="PS50885"/>
    </source>
</evidence>
<evidence type="ECO:0000256" key="1">
    <source>
        <dbReference type="ARBA" id="ARBA00000085"/>
    </source>
</evidence>
<reference evidence="21 22" key="1">
    <citation type="submission" date="2019-06" db="EMBL/GenBank/DDBJ databases">
        <title>Whole genome shotgun sequence of Zoogloea ramigera NBRC 15342.</title>
        <authorList>
            <person name="Hosoyama A."/>
            <person name="Uohara A."/>
            <person name="Ohji S."/>
            <person name="Ichikawa N."/>
        </authorList>
    </citation>
    <scope>NUCLEOTIDE SEQUENCE [LARGE SCALE GENOMIC DNA]</scope>
    <source>
        <strain evidence="21 22">NBRC 15342</strain>
    </source>
</reference>
<dbReference type="SUPFAM" id="SSF158472">
    <property type="entry name" value="HAMP domain-like"/>
    <property type="match status" value="1"/>
</dbReference>
<dbReference type="FunFam" id="1.10.287.130:FF:000004">
    <property type="entry name" value="Ethylene receptor 1"/>
    <property type="match status" value="1"/>
</dbReference>
<evidence type="ECO:0000256" key="4">
    <source>
        <dbReference type="ARBA" id="ARBA00022475"/>
    </source>
</evidence>
<dbReference type="Gene3D" id="3.40.50.2300">
    <property type="match status" value="1"/>
</dbReference>
<dbReference type="Gene3D" id="1.10.287.130">
    <property type="match status" value="1"/>
</dbReference>
<sequence length="921" mass="99016">MSRRLLPARLRALIRRLPIHRKLSVIVAIAVATSLVFVFVIVGVVQLQEQYAARVAKLRAVAEVVAFNASAVLEFQDPVGAGHLFRALEGDPAIVAAHLVQRDGPFRHTYVASGWAEPLPPEVSTLHHEMASYLGGSTLAVAVPMYRDGELIGSLSVVSRIDNIWGAMLMRFGLFSLALGLAFLLATAIARWLQGGMTRAITTLTETAQQVSARRDFSLRAKKTSDDEIGQLADAFNSMLAELAARDRELAAHRELLEETVQLRTRELRLAKDAAESANRAKSQFLANMSHEIRTPMNGIIGVAELLEASALDPRQRELLGNQRSSATTLLHLLNDILDFSRMEAGSLQLESLVFNLREIVVQTVAVFLPMARKKGLTLGFEIDPSMPDLFRGDAHRMRQVLNNLLSNAIKFTEHGEVLVTCRQGQADGAPVVLEVRDSGIGIGPAALDSIFDPFRQADNSTSRRYGGSGLGLAIVRDLVELMGGQVSAHSRLGSGSVFTLRLPLPQAEAARSRPGWAEKLRGRHIAVICGSAERAGHWCAMLAAGGMTATAFTACGDILAGLAEAPPDAILVEEDMCLRMAAEHPDFAGPGGLPVLFVRSCLLPADEDLGLPGWVSGEIHEPFSDSGLWRALAALWGLDPDARPGRAAARESGRGLSVLMVEDNEVNRLVLSEMLQGFGCRCTVAGNGQEALDHLAAARFDVVLMDVQMPVMDGLTATRRLRERETAEGLPHQLVIALTANALAGDREMCLAAGMDDYLTKPVTFDNLCGAFRQWLPDIPAASAEAAATPAAAPAPGAESAVLFDVDYLPRTLGEGAEKIIPAVLASYLKEAGRHIEALADPAGDFEPRRTLRRLHNLKSASASIGAQAFSALCKQAETAARTDAWDEVHALLPALIHEFAPLRDAVDEHLKSLGGAAHE</sequence>
<dbReference type="Pfam" id="PF01627">
    <property type="entry name" value="Hpt"/>
    <property type="match status" value="1"/>
</dbReference>
<name>A0A4Y4CTA5_ZOORA</name>
<comment type="catalytic activity">
    <reaction evidence="1">
        <text>ATP + protein L-histidine = ADP + protein N-phospho-L-histidine.</text>
        <dbReference type="EC" id="2.7.13.3"/>
    </reaction>
</comment>
<accession>A0A4Y4CTA5</accession>
<feature type="domain" description="HAMP" evidence="19">
    <location>
        <begin position="195"/>
        <end position="248"/>
    </location>
</feature>
<dbReference type="SMART" id="SM00448">
    <property type="entry name" value="REC"/>
    <property type="match status" value="1"/>
</dbReference>
<dbReference type="FunFam" id="3.30.565.10:FF:000078">
    <property type="entry name" value="Two-component sensor histidine kinase"/>
    <property type="match status" value="1"/>
</dbReference>
<dbReference type="InterPro" id="IPR003594">
    <property type="entry name" value="HATPase_dom"/>
</dbReference>
<organism evidence="21 22">
    <name type="scientific">Zoogloea ramigera</name>
    <dbReference type="NCBI Taxonomy" id="350"/>
    <lineage>
        <taxon>Bacteria</taxon>
        <taxon>Pseudomonadati</taxon>
        <taxon>Pseudomonadota</taxon>
        <taxon>Betaproteobacteria</taxon>
        <taxon>Rhodocyclales</taxon>
        <taxon>Zoogloeaceae</taxon>
        <taxon>Zoogloea</taxon>
    </lineage>
</organism>